<evidence type="ECO:0000256" key="1">
    <source>
        <dbReference type="SAM" id="Phobius"/>
    </source>
</evidence>
<dbReference type="Pfam" id="PF14108">
    <property type="entry name" value="ABA4-like"/>
    <property type="match status" value="1"/>
</dbReference>
<dbReference type="InterPro" id="IPR025461">
    <property type="entry name" value="ABA4-like"/>
</dbReference>
<feature type="transmembrane region" description="Helical" evidence="1">
    <location>
        <begin position="188"/>
        <end position="205"/>
    </location>
</feature>
<feature type="transmembrane region" description="Helical" evidence="1">
    <location>
        <begin position="152"/>
        <end position="173"/>
    </location>
</feature>
<name>A0ABT7W0U5_9BORD</name>
<sequence>MFETLFSAGGSLALPAWAALAVSPWLDRLRPAVWLVTGWIVPGALALLYLALMLSYWPGAAGGYGSLDAVRALFGHPGLLTAGWYHYLAFDLFVGTWIAREGMRIGMPRGLLVPCFALTLWFGPAGLLAFFGLRAMPAARRGWRELLRRQRALALFGAVLLAGMLPAAIAAMVDPRTLGGVDVWAKPLKFMASIGLYAWTLAWLIGELPAGRRRTPLLRATVWTVLVTGLFEAVYITWQGALGQASHFNADTPFHALMFNLMGLAALLFTGTALPVAHQLWRHAAGMAPAYRLGAVLGLLLTFIAGAGVGIAISLHGGPLVGPAGPGLPLTGWSTTGGDLRVAHFLGVHAQQALPCLGWWLARRGGRGALAAMALGAAAYAGLVGLALAQAYAGAPLLGGR</sequence>
<feature type="transmembrane region" description="Helical" evidence="1">
    <location>
        <begin position="217"/>
        <end position="238"/>
    </location>
</feature>
<dbReference type="RefSeq" id="WP_289785228.1">
    <property type="nucleotide sequence ID" value="NZ_JAUDJE010000004.1"/>
</dbReference>
<evidence type="ECO:0000313" key="3">
    <source>
        <dbReference type="Proteomes" id="UP001175604"/>
    </source>
</evidence>
<proteinExistence type="predicted"/>
<feature type="transmembrane region" description="Helical" evidence="1">
    <location>
        <begin position="342"/>
        <end position="362"/>
    </location>
</feature>
<feature type="transmembrane region" description="Helical" evidence="1">
    <location>
        <begin position="293"/>
        <end position="315"/>
    </location>
</feature>
<keyword evidence="1" id="KW-0812">Transmembrane</keyword>
<gene>
    <name evidence="2" type="ORF">QUC21_07230</name>
</gene>
<dbReference type="EMBL" id="JAUDJE010000004">
    <property type="protein sequence ID" value="MDM9558816.1"/>
    <property type="molecule type" value="Genomic_DNA"/>
</dbReference>
<feature type="transmembrane region" description="Helical" evidence="1">
    <location>
        <begin position="111"/>
        <end position="131"/>
    </location>
</feature>
<keyword evidence="1" id="KW-0472">Membrane</keyword>
<reference evidence="2" key="1">
    <citation type="submission" date="2023-06" db="EMBL/GenBank/DDBJ databases">
        <title>full genome analysis of Phenantherene degrader P3.</title>
        <authorList>
            <person name="Akbar A."/>
            <person name="Rahmeh R."/>
            <person name="Kishk M."/>
        </authorList>
    </citation>
    <scope>NUCLEOTIDE SEQUENCE</scope>
    <source>
        <strain evidence="2">P3</strain>
    </source>
</reference>
<feature type="transmembrane region" description="Helical" evidence="1">
    <location>
        <begin position="34"/>
        <end position="57"/>
    </location>
</feature>
<comment type="caution">
    <text evidence="2">The sequence shown here is derived from an EMBL/GenBank/DDBJ whole genome shotgun (WGS) entry which is preliminary data.</text>
</comment>
<evidence type="ECO:0000313" key="2">
    <source>
        <dbReference type="EMBL" id="MDM9558816.1"/>
    </source>
</evidence>
<feature type="transmembrane region" description="Helical" evidence="1">
    <location>
        <begin position="369"/>
        <end position="393"/>
    </location>
</feature>
<keyword evidence="3" id="KW-1185">Reference proteome</keyword>
<organism evidence="2 3">
    <name type="scientific">Bordetella petrii</name>
    <dbReference type="NCBI Taxonomy" id="94624"/>
    <lineage>
        <taxon>Bacteria</taxon>
        <taxon>Pseudomonadati</taxon>
        <taxon>Pseudomonadota</taxon>
        <taxon>Betaproteobacteria</taxon>
        <taxon>Burkholderiales</taxon>
        <taxon>Alcaligenaceae</taxon>
        <taxon>Bordetella</taxon>
    </lineage>
</organism>
<protein>
    <submittedName>
        <fullName evidence="2">ABA4-like family protein</fullName>
    </submittedName>
</protein>
<keyword evidence="1" id="KW-1133">Transmembrane helix</keyword>
<feature type="transmembrane region" description="Helical" evidence="1">
    <location>
        <begin position="258"/>
        <end position="281"/>
    </location>
</feature>
<dbReference type="Proteomes" id="UP001175604">
    <property type="component" value="Unassembled WGS sequence"/>
</dbReference>
<accession>A0ABT7W0U5</accession>